<comment type="caution">
    <text evidence="1">The sequence shown here is derived from an EMBL/GenBank/DDBJ whole genome shotgun (WGS) entry which is preliminary data.</text>
</comment>
<reference evidence="1" key="1">
    <citation type="submission" date="2022-02" db="EMBL/GenBank/DDBJ databases">
        <title>Plant Genome Project.</title>
        <authorList>
            <person name="Zhang R.-G."/>
        </authorList>
    </citation>
    <scope>NUCLEOTIDE SEQUENCE</scope>
    <source>
        <strain evidence="1">AT1</strain>
    </source>
</reference>
<sequence length="77" mass="8749">MVLMAASNDTPPRCQGIHLNCELNFNSSLPTNKITHMFILFHTTKHQNLLVVWHAVFCSLGSDYIMNHHSHTKHPLG</sequence>
<dbReference type="Proteomes" id="UP001062846">
    <property type="component" value="Chromosome 6"/>
</dbReference>
<keyword evidence="2" id="KW-1185">Reference proteome</keyword>
<dbReference type="EMBL" id="CM046393">
    <property type="protein sequence ID" value="KAI8552264.1"/>
    <property type="molecule type" value="Genomic_DNA"/>
</dbReference>
<name>A0ACC0NHJ1_RHOML</name>
<evidence type="ECO:0000313" key="1">
    <source>
        <dbReference type="EMBL" id="KAI8552264.1"/>
    </source>
</evidence>
<proteinExistence type="predicted"/>
<accession>A0ACC0NHJ1</accession>
<protein>
    <submittedName>
        <fullName evidence="1">Uncharacterized protein</fullName>
    </submittedName>
</protein>
<evidence type="ECO:0000313" key="2">
    <source>
        <dbReference type="Proteomes" id="UP001062846"/>
    </source>
</evidence>
<organism evidence="1 2">
    <name type="scientific">Rhododendron molle</name>
    <name type="common">Chinese azalea</name>
    <name type="synonym">Azalea mollis</name>
    <dbReference type="NCBI Taxonomy" id="49168"/>
    <lineage>
        <taxon>Eukaryota</taxon>
        <taxon>Viridiplantae</taxon>
        <taxon>Streptophyta</taxon>
        <taxon>Embryophyta</taxon>
        <taxon>Tracheophyta</taxon>
        <taxon>Spermatophyta</taxon>
        <taxon>Magnoliopsida</taxon>
        <taxon>eudicotyledons</taxon>
        <taxon>Gunneridae</taxon>
        <taxon>Pentapetalae</taxon>
        <taxon>asterids</taxon>
        <taxon>Ericales</taxon>
        <taxon>Ericaceae</taxon>
        <taxon>Ericoideae</taxon>
        <taxon>Rhodoreae</taxon>
        <taxon>Rhododendron</taxon>
    </lineage>
</organism>
<gene>
    <name evidence="1" type="ORF">RHMOL_Rhmol06G0253400</name>
</gene>